<comment type="catalytic activity">
    <reaction evidence="13 14">
        <text>di-trans,octa-cis-undecaprenyl diphosphate + H2O = di-trans,octa-cis-undecaprenyl phosphate + phosphate + H(+)</text>
        <dbReference type="Rhea" id="RHEA:28094"/>
        <dbReference type="ChEBI" id="CHEBI:15377"/>
        <dbReference type="ChEBI" id="CHEBI:15378"/>
        <dbReference type="ChEBI" id="CHEBI:43474"/>
        <dbReference type="ChEBI" id="CHEBI:58405"/>
        <dbReference type="ChEBI" id="CHEBI:60392"/>
        <dbReference type="EC" id="3.6.1.27"/>
    </reaction>
</comment>
<evidence type="ECO:0000256" key="1">
    <source>
        <dbReference type="ARBA" id="ARBA00004651"/>
    </source>
</evidence>
<evidence type="ECO:0000313" key="15">
    <source>
        <dbReference type="EMBL" id="WPL19160.1"/>
    </source>
</evidence>
<dbReference type="InterPro" id="IPR003824">
    <property type="entry name" value="UppP"/>
</dbReference>
<dbReference type="PANTHER" id="PTHR30622">
    <property type="entry name" value="UNDECAPRENYL-DIPHOSPHATASE"/>
    <property type="match status" value="1"/>
</dbReference>
<keyword evidence="9 14" id="KW-0472">Membrane</keyword>
<comment type="function">
    <text evidence="14">Catalyzes the dephosphorylation of undecaprenyl diphosphate (UPP). Confers resistance to bacitracin.</text>
</comment>
<evidence type="ECO:0000256" key="10">
    <source>
        <dbReference type="ARBA" id="ARBA00023251"/>
    </source>
</evidence>
<dbReference type="EMBL" id="CP121472">
    <property type="protein sequence ID" value="WPL19160.1"/>
    <property type="molecule type" value="Genomic_DNA"/>
</dbReference>
<evidence type="ECO:0000256" key="11">
    <source>
        <dbReference type="ARBA" id="ARBA00032707"/>
    </source>
</evidence>
<dbReference type="GO" id="GO:0050380">
    <property type="term" value="F:undecaprenyl-diphosphatase activity"/>
    <property type="evidence" value="ECO:0007669"/>
    <property type="project" value="UniProtKB-EC"/>
</dbReference>
<evidence type="ECO:0000256" key="5">
    <source>
        <dbReference type="ARBA" id="ARBA00022475"/>
    </source>
</evidence>
<keyword evidence="16" id="KW-1185">Reference proteome</keyword>
<evidence type="ECO:0000256" key="14">
    <source>
        <dbReference type="HAMAP-Rule" id="MF_01006"/>
    </source>
</evidence>
<comment type="similarity">
    <text evidence="2 14">Belongs to the UppP family.</text>
</comment>
<sequence>MDLSQITLLSLAQGLTEFLPISSSAHLILAPLLLGYGLQSLAFDVAVHLGTLCAVMLYFRRELITMTGAMLGRSQHAQARQERRLGWMLVIATLPLLLLGLPLKTLLEVLRQDEHLVALVIAATTIGFGLLLWLADWRGRRVKDEYKLDWKAALAIGCAQTLAIIPGTSRSGVTMTAGLMLGLTREASSRFSFLLSIPTILLAGAVATRDLLTSPEPVDWLALCGGALISAVVAYATIHFFLRLIERVSMLPFVLYRVLLGGIILIRIL</sequence>
<comment type="miscellaneous">
    <text evidence="14">Bacitracin is thought to be involved in the inhibition of peptidoglycan synthesis by sequestering undecaprenyl diphosphate, thereby reducing the pool of lipid carrier available.</text>
</comment>
<dbReference type="NCBIfam" id="TIGR00753">
    <property type="entry name" value="undec_PP_bacA"/>
    <property type="match status" value="1"/>
</dbReference>
<evidence type="ECO:0000256" key="6">
    <source>
        <dbReference type="ARBA" id="ARBA00022692"/>
    </source>
</evidence>
<keyword evidence="14" id="KW-0961">Cell wall biogenesis/degradation</keyword>
<evidence type="ECO:0000256" key="4">
    <source>
        <dbReference type="ARBA" id="ARBA00021581"/>
    </source>
</evidence>
<evidence type="ECO:0000256" key="9">
    <source>
        <dbReference type="ARBA" id="ARBA00023136"/>
    </source>
</evidence>
<feature type="transmembrane region" description="Helical" evidence="14">
    <location>
        <begin position="187"/>
        <end position="208"/>
    </location>
</feature>
<evidence type="ECO:0000313" key="16">
    <source>
        <dbReference type="Proteomes" id="UP001432180"/>
    </source>
</evidence>
<dbReference type="Proteomes" id="UP001432180">
    <property type="component" value="Chromosome"/>
</dbReference>
<accession>A0ABZ0SDQ0</accession>
<dbReference type="NCBIfam" id="NF001393">
    <property type="entry name" value="PRK00281.2-4"/>
    <property type="match status" value="1"/>
</dbReference>
<evidence type="ECO:0000256" key="3">
    <source>
        <dbReference type="ARBA" id="ARBA00012374"/>
    </source>
</evidence>
<protein>
    <recommendedName>
        <fullName evidence="4 14">Undecaprenyl-diphosphatase</fullName>
        <ecNumber evidence="3 14">3.6.1.27</ecNumber>
    </recommendedName>
    <alternativeName>
        <fullName evidence="12 14">Bacitracin resistance protein</fullName>
    </alternativeName>
    <alternativeName>
        <fullName evidence="11 14">Undecaprenyl pyrophosphate phosphatase</fullName>
    </alternativeName>
</protein>
<dbReference type="EC" id="3.6.1.27" evidence="3 14"/>
<keyword evidence="14" id="KW-0133">Cell shape</keyword>
<feature type="transmembrane region" description="Helical" evidence="14">
    <location>
        <begin position="220"/>
        <end position="242"/>
    </location>
</feature>
<feature type="transmembrane region" description="Helical" evidence="14">
    <location>
        <begin position="248"/>
        <end position="268"/>
    </location>
</feature>
<dbReference type="PANTHER" id="PTHR30622:SF4">
    <property type="entry name" value="UNDECAPRENYL-DIPHOSPHATASE"/>
    <property type="match status" value="1"/>
</dbReference>
<dbReference type="RefSeq" id="WP_328984908.1">
    <property type="nucleotide sequence ID" value="NZ_CP121472.1"/>
</dbReference>
<keyword evidence="5 14" id="KW-1003">Cell membrane</keyword>
<evidence type="ECO:0000256" key="13">
    <source>
        <dbReference type="ARBA" id="ARBA00047594"/>
    </source>
</evidence>
<evidence type="ECO:0000256" key="8">
    <source>
        <dbReference type="ARBA" id="ARBA00022989"/>
    </source>
</evidence>
<keyword evidence="7 14" id="KW-0378">Hydrolase</keyword>
<evidence type="ECO:0000256" key="2">
    <source>
        <dbReference type="ARBA" id="ARBA00010621"/>
    </source>
</evidence>
<reference evidence="15 16" key="1">
    <citation type="journal article" date="2023" name="Microorganisms">
        <title>Thiorhodovibrio frisius and Trv. litoralis spp. nov., Two Novel Members from a Clade of Fastidious Purple Sulfur Bacteria That Exhibit Unique Red-Shifted Light-Harvesting Capabilities.</title>
        <authorList>
            <person name="Methner A."/>
            <person name="Kuzyk S.B."/>
            <person name="Petersen J."/>
            <person name="Bauer S."/>
            <person name="Brinkmann H."/>
            <person name="Sichau K."/>
            <person name="Wanner G."/>
            <person name="Wolf J."/>
            <person name="Neumann-Schaal M."/>
            <person name="Henke P."/>
            <person name="Tank M."/>
            <person name="Sproer C."/>
            <person name="Bunk B."/>
            <person name="Overmann J."/>
        </authorList>
    </citation>
    <scope>NUCLEOTIDE SEQUENCE [LARGE SCALE GENOMIC DNA]</scope>
    <source>
        <strain evidence="15 16">DSM 6702</strain>
    </source>
</reference>
<dbReference type="Pfam" id="PF02673">
    <property type="entry name" value="BacA"/>
    <property type="match status" value="1"/>
</dbReference>
<name>A0ABZ0SDQ0_9GAMM</name>
<gene>
    <name evidence="14 15" type="primary">uppP</name>
    <name evidence="15" type="ORF">Thiowin_04266</name>
</gene>
<proteinExistence type="inferred from homology"/>
<keyword evidence="6 14" id="KW-0812">Transmembrane</keyword>
<organism evidence="15 16">
    <name type="scientific">Thiorhodovibrio winogradskyi</name>
    <dbReference type="NCBI Taxonomy" id="77007"/>
    <lineage>
        <taxon>Bacteria</taxon>
        <taxon>Pseudomonadati</taxon>
        <taxon>Pseudomonadota</taxon>
        <taxon>Gammaproteobacteria</taxon>
        <taxon>Chromatiales</taxon>
        <taxon>Chromatiaceae</taxon>
        <taxon>Thiorhodovibrio</taxon>
    </lineage>
</organism>
<keyword evidence="8 14" id="KW-1133">Transmembrane helix</keyword>
<feature type="transmembrane region" description="Helical" evidence="14">
    <location>
        <begin position="115"/>
        <end position="136"/>
    </location>
</feature>
<feature type="transmembrane region" description="Helical" evidence="14">
    <location>
        <begin position="85"/>
        <end position="103"/>
    </location>
</feature>
<keyword evidence="10 14" id="KW-0046">Antibiotic resistance</keyword>
<evidence type="ECO:0000256" key="12">
    <source>
        <dbReference type="ARBA" id="ARBA00032932"/>
    </source>
</evidence>
<keyword evidence="14" id="KW-0573">Peptidoglycan synthesis</keyword>
<feature type="transmembrane region" description="Helical" evidence="14">
    <location>
        <begin position="40"/>
        <end position="59"/>
    </location>
</feature>
<comment type="subcellular location">
    <subcellularLocation>
        <location evidence="1 14">Cell membrane</location>
        <topology evidence="1 14">Multi-pass membrane protein</topology>
    </subcellularLocation>
</comment>
<evidence type="ECO:0000256" key="7">
    <source>
        <dbReference type="ARBA" id="ARBA00022801"/>
    </source>
</evidence>
<dbReference type="HAMAP" id="MF_01006">
    <property type="entry name" value="Undec_diphosphatase"/>
    <property type="match status" value="1"/>
</dbReference>